<keyword evidence="4" id="KW-0597">Phosphoprotein</keyword>
<dbReference type="EMBL" id="JABCUV010000004">
    <property type="protein sequence ID" value="NMW92968.1"/>
    <property type="molecule type" value="Genomic_DNA"/>
</dbReference>
<evidence type="ECO:0000313" key="9">
    <source>
        <dbReference type="EMBL" id="NMW65708.1"/>
    </source>
</evidence>
<dbReference type="EMBL" id="JABCUR010000009">
    <property type="protein sequence ID" value="NMW65708.1"/>
    <property type="molecule type" value="Genomic_DNA"/>
</dbReference>
<dbReference type="PROSITE" id="PS50109">
    <property type="entry name" value="HIS_KIN"/>
    <property type="match status" value="1"/>
</dbReference>
<dbReference type="EC" id="2.7.13.3" evidence="3"/>
<name>A0A2J9KMC7_9ACTO</name>
<feature type="domain" description="Histidine kinase" evidence="8">
    <location>
        <begin position="50"/>
        <end position="262"/>
    </location>
</feature>
<dbReference type="InterPro" id="IPR036890">
    <property type="entry name" value="HATPase_C_sf"/>
</dbReference>
<dbReference type="GO" id="GO:0005886">
    <property type="term" value="C:plasma membrane"/>
    <property type="evidence" value="ECO:0007669"/>
    <property type="project" value="UniProtKB-SubCell"/>
</dbReference>
<dbReference type="SMART" id="SM00387">
    <property type="entry name" value="HATPase_c"/>
    <property type="match status" value="1"/>
</dbReference>
<protein>
    <recommendedName>
        <fullName evidence="3">histidine kinase</fullName>
        <ecNumber evidence="3">2.7.13.3</ecNumber>
    </recommendedName>
</protein>
<keyword evidence="5" id="KW-0808">Transferase</keyword>
<evidence type="ECO:0000313" key="10">
    <source>
        <dbReference type="EMBL" id="NMW92968.1"/>
    </source>
</evidence>
<evidence type="ECO:0000256" key="5">
    <source>
        <dbReference type="ARBA" id="ARBA00022679"/>
    </source>
</evidence>
<evidence type="ECO:0000256" key="6">
    <source>
        <dbReference type="ARBA" id="ARBA00022777"/>
    </source>
</evidence>
<dbReference type="InterPro" id="IPR003661">
    <property type="entry name" value="HisK_dim/P_dom"/>
</dbReference>
<dbReference type="PANTHER" id="PTHR43711">
    <property type="entry name" value="TWO-COMPONENT HISTIDINE KINASE"/>
    <property type="match status" value="1"/>
</dbReference>
<dbReference type="SMART" id="SM00388">
    <property type="entry name" value="HisKA"/>
    <property type="match status" value="1"/>
</dbReference>
<dbReference type="Pfam" id="PF02518">
    <property type="entry name" value="HATPase_c"/>
    <property type="match status" value="1"/>
</dbReference>
<dbReference type="InterPro" id="IPR004358">
    <property type="entry name" value="Sig_transdc_His_kin-like_C"/>
</dbReference>
<evidence type="ECO:0000313" key="11">
    <source>
        <dbReference type="Proteomes" id="UP000578252"/>
    </source>
</evidence>
<dbReference type="Gene3D" id="3.30.565.10">
    <property type="entry name" value="Histidine kinase-like ATPase, C-terminal domain"/>
    <property type="match status" value="1"/>
</dbReference>
<comment type="subcellular location">
    <subcellularLocation>
        <location evidence="2">Cell membrane</location>
    </subcellularLocation>
</comment>
<evidence type="ECO:0000256" key="2">
    <source>
        <dbReference type="ARBA" id="ARBA00004236"/>
    </source>
</evidence>
<evidence type="ECO:0000256" key="3">
    <source>
        <dbReference type="ARBA" id="ARBA00012438"/>
    </source>
</evidence>
<dbReference type="Proteomes" id="UP000578252">
    <property type="component" value="Unassembled WGS sequence"/>
</dbReference>
<evidence type="ECO:0000313" key="12">
    <source>
        <dbReference type="Proteomes" id="UP000582487"/>
    </source>
</evidence>
<dbReference type="SUPFAM" id="SSF55874">
    <property type="entry name" value="ATPase domain of HSP90 chaperone/DNA topoisomerase II/histidine kinase"/>
    <property type="match status" value="1"/>
</dbReference>
<dbReference type="InterPro" id="IPR036097">
    <property type="entry name" value="HisK_dim/P_sf"/>
</dbReference>
<proteinExistence type="predicted"/>
<keyword evidence="7" id="KW-0902">Two-component regulatory system</keyword>
<organism evidence="9 11">
    <name type="scientific">Mobiluncus mulieris</name>
    <dbReference type="NCBI Taxonomy" id="2052"/>
    <lineage>
        <taxon>Bacteria</taxon>
        <taxon>Bacillati</taxon>
        <taxon>Actinomycetota</taxon>
        <taxon>Actinomycetes</taxon>
        <taxon>Actinomycetales</taxon>
        <taxon>Actinomycetaceae</taxon>
        <taxon>Mobiluncus</taxon>
    </lineage>
</organism>
<dbReference type="InterPro" id="IPR005467">
    <property type="entry name" value="His_kinase_dom"/>
</dbReference>
<keyword evidence="6 9" id="KW-0418">Kinase</keyword>
<dbReference type="Pfam" id="PF00512">
    <property type="entry name" value="HisKA"/>
    <property type="match status" value="1"/>
</dbReference>
<dbReference type="CDD" id="cd00082">
    <property type="entry name" value="HisKA"/>
    <property type="match status" value="1"/>
</dbReference>
<dbReference type="InterPro" id="IPR003594">
    <property type="entry name" value="HATPase_dom"/>
</dbReference>
<dbReference type="AlphaFoldDB" id="A0A2J9KMC7"/>
<dbReference type="OrthoDB" id="9757990at2"/>
<dbReference type="SUPFAM" id="SSF47384">
    <property type="entry name" value="Homodimeric domain of signal transducing histidine kinase"/>
    <property type="match status" value="1"/>
</dbReference>
<dbReference type="PRINTS" id="PR00344">
    <property type="entry name" value="BCTRLSENSOR"/>
</dbReference>
<dbReference type="RefSeq" id="WP_004011642.1">
    <property type="nucleotide sequence ID" value="NZ_CAMPNB010000012.1"/>
</dbReference>
<sequence>MPWIIAGCFFVTTLVALGYVLFLRRENHKGQIELEWLRQTHEQYKRNPSILAHEIRSPLTVLIGNSELLQDKTFGELSERQQEMVSRIETNAHLLQDMAEDFLTAARIDAELFELKLQTFDIVSLIRQITGDLLSVKKARIKVTRRVRSIWVQADKRLIRQALTNLINNAISHAGDDASIEVNPYHGKEGCVIDITDNGAGMTEVERIRIFQPYVRGSSGQPGTGLGMMITKKIINLHQGRIQVDSIAERGTRMRVILPALEVKEETDDEL</sequence>
<reference evidence="11 12" key="1">
    <citation type="submission" date="2020-04" db="EMBL/GenBank/DDBJ databases">
        <title>Antimicrobial susceptibility and clonality of vaginal-derived multi-drug resistant Mobiluncus isolates in China.</title>
        <authorList>
            <person name="Zhang X."/>
        </authorList>
    </citation>
    <scope>NUCLEOTIDE SEQUENCE [LARGE SCALE GENOMIC DNA]</scope>
    <source>
        <strain evidence="9 11">13</strain>
        <strain evidence="10 12">7</strain>
    </source>
</reference>
<comment type="caution">
    <text evidence="9">The sequence shown here is derived from an EMBL/GenBank/DDBJ whole genome shotgun (WGS) entry which is preliminary data.</text>
</comment>
<evidence type="ECO:0000256" key="1">
    <source>
        <dbReference type="ARBA" id="ARBA00000085"/>
    </source>
</evidence>
<gene>
    <name evidence="10" type="ORF">HHJ74_04555</name>
    <name evidence="9" type="ORF">HHJ78_09335</name>
</gene>
<dbReference type="GO" id="GO:0000155">
    <property type="term" value="F:phosphorelay sensor kinase activity"/>
    <property type="evidence" value="ECO:0007669"/>
    <property type="project" value="InterPro"/>
</dbReference>
<dbReference type="InterPro" id="IPR050736">
    <property type="entry name" value="Sensor_HK_Regulatory"/>
</dbReference>
<dbReference type="Gene3D" id="1.10.287.130">
    <property type="match status" value="1"/>
</dbReference>
<evidence type="ECO:0000256" key="4">
    <source>
        <dbReference type="ARBA" id="ARBA00022553"/>
    </source>
</evidence>
<comment type="catalytic activity">
    <reaction evidence="1">
        <text>ATP + protein L-histidine = ADP + protein N-phospho-L-histidine.</text>
        <dbReference type="EC" id="2.7.13.3"/>
    </reaction>
</comment>
<dbReference type="PANTHER" id="PTHR43711:SF1">
    <property type="entry name" value="HISTIDINE KINASE 1"/>
    <property type="match status" value="1"/>
</dbReference>
<dbReference type="CDD" id="cd00075">
    <property type="entry name" value="HATPase"/>
    <property type="match status" value="1"/>
</dbReference>
<evidence type="ECO:0000259" key="8">
    <source>
        <dbReference type="PROSITE" id="PS50109"/>
    </source>
</evidence>
<accession>A0A2J9KMC7</accession>
<dbReference type="Proteomes" id="UP000582487">
    <property type="component" value="Unassembled WGS sequence"/>
</dbReference>
<evidence type="ECO:0000256" key="7">
    <source>
        <dbReference type="ARBA" id="ARBA00023012"/>
    </source>
</evidence>